<sequence length="162" mass="17902">MPVAKGAGYVLSSISKKKKGKSVVGETTAVDETTAYNNRDLVSVSGREAALQEVQKLHEREQRRQARGCRHCRRNHDVRIHPIECKINMCVKCIGCEKTLVINTDAPPASETGSSRLIIRSCCADYRGKLSKSLVKGSLPNRKTILSRQHGYCDDVALKASY</sequence>
<evidence type="ECO:0008006" key="3">
    <source>
        <dbReference type="Google" id="ProtNLM"/>
    </source>
</evidence>
<gene>
    <name evidence="1" type="ORF">CVLEPA_LOCUS23678</name>
</gene>
<evidence type="ECO:0000313" key="2">
    <source>
        <dbReference type="Proteomes" id="UP001642483"/>
    </source>
</evidence>
<organism evidence="1 2">
    <name type="scientific">Clavelina lepadiformis</name>
    <name type="common">Light-bulb sea squirt</name>
    <name type="synonym">Ascidia lepadiformis</name>
    <dbReference type="NCBI Taxonomy" id="159417"/>
    <lineage>
        <taxon>Eukaryota</taxon>
        <taxon>Metazoa</taxon>
        <taxon>Chordata</taxon>
        <taxon>Tunicata</taxon>
        <taxon>Ascidiacea</taxon>
        <taxon>Aplousobranchia</taxon>
        <taxon>Clavelinidae</taxon>
        <taxon>Clavelina</taxon>
    </lineage>
</organism>
<proteinExistence type="predicted"/>
<protein>
    <recommendedName>
        <fullName evidence="3">Recombination activating protein 1</fullName>
    </recommendedName>
</protein>
<evidence type="ECO:0000313" key="1">
    <source>
        <dbReference type="EMBL" id="CAK8691076.1"/>
    </source>
</evidence>
<accession>A0ABP0GH28</accession>
<reference evidence="1 2" key="1">
    <citation type="submission" date="2024-02" db="EMBL/GenBank/DDBJ databases">
        <authorList>
            <person name="Daric V."/>
            <person name="Darras S."/>
        </authorList>
    </citation>
    <scope>NUCLEOTIDE SEQUENCE [LARGE SCALE GENOMIC DNA]</scope>
</reference>
<name>A0ABP0GH28_CLALP</name>
<dbReference type="EMBL" id="CAWYQH010000119">
    <property type="protein sequence ID" value="CAK8691076.1"/>
    <property type="molecule type" value="Genomic_DNA"/>
</dbReference>
<keyword evidence="2" id="KW-1185">Reference proteome</keyword>
<dbReference type="Proteomes" id="UP001642483">
    <property type="component" value="Unassembled WGS sequence"/>
</dbReference>
<comment type="caution">
    <text evidence="1">The sequence shown here is derived from an EMBL/GenBank/DDBJ whole genome shotgun (WGS) entry which is preliminary data.</text>
</comment>